<evidence type="ECO:0000313" key="3">
    <source>
        <dbReference type="Proteomes" id="UP000440224"/>
    </source>
</evidence>
<gene>
    <name evidence="2" type="ORF">GF068_13755</name>
</gene>
<keyword evidence="3" id="KW-1185">Reference proteome</keyword>
<sequence>MLALDDAPTPAPMGDPDDECATQVWKGSSIGAGGARKEGARASTPSGAVASDSRASSTGAPAQSKHVSYGGRVWARLCDNAQRFADAMAYVFFGTPCLSKCLPPVPPLRSAFVTQVSHGVIPDQEYAEYMLLSLVRAPRVYQRAAVEVAHHALVARRDGDTAYMDFVVHFALSRMAPDREGRVTTERLRDRLCHMSYAREIAPALIRLEQRGLVALLLQDPNGDPMREILREGIIAVELRCQP</sequence>
<dbReference type="Proteomes" id="UP000440224">
    <property type="component" value="Unassembled WGS sequence"/>
</dbReference>
<comment type="caution">
    <text evidence="2">The sequence shown here is derived from an EMBL/GenBank/DDBJ whole genome shotgun (WGS) entry which is preliminary data.</text>
</comment>
<accession>A0A6N7PQA0</accession>
<evidence type="ECO:0000313" key="2">
    <source>
        <dbReference type="EMBL" id="MRG92986.1"/>
    </source>
</evidence>
<protein>
    <submittedName>
        <fullName evidence="2">Uncharacterized protein</fullName>
    </submittedName>
</protein>
<organism evidence="2 3">
    <name type="scientific">Polyangium spumosum</name>
    <dbReference type="NCBI Taxonomy" id="889282"/>
    <lineage>
        <taxon>Bacteria</taxon>
        <taxon>Pseudomonadati</taxon>
        <taxon>Myxococcota</taxon>
        <taxon>Polyangia</taxon>
        <taxon>Polyangiales</taxon>
        <taxon>Polyangiaceae</taxon>
        <taxon>Polyangium</taxon>
    </lineage>
</organism>
<proteinExistence type="predicted"/>
<dbReference type="RefSeq" id="WP_153819790.1">
    <property type="nucleotide sequence ID" value="NZ_WJIE01000003.1"/>
</dbReference>
<dbReference type="EMBL" id="WJIE01000003">
    <property type="protein sequence ID" value="MRG92986.1"/>
    <property type="molecule type" value="Genomic_DNA"/>
</dbReference>
<evidence type="ECO:0000256" key="1">
    <source>
        <dbReference type="SAM" id="MobiDB-lite"/>
    </source>
</evidence>
<dbReference type="OrthoDB" id="5529979at2"/>
<feature type="region of interest" description="Disordered" evidence="1">
    <location>
        <begin position="1"/>
        <end position="65"/>
    </location>
</feature>
<reference evidence="2 3" key="1">
    <citation type="submission" date="2019-10" db="EMBL/GenBank/DDBJ databases">
        <title>A soil myxobacterium in the family Polyangiaceae.</title>
        <authorList>
            <person name="Li Y."/>
            <person name="Wang J."/>
        </authorList>
    </citation>
    <scope>NUCLEOTIDE SEQUENCE [LARGE SCALE GENOMIC DNA]</scope>
    <source>
        <strain evidence="2 3">DSM 14734</strain>
    </source>
</reference>
<name>A0A6N7PQA0_9BACT</name>
<dbReference type="AlphaFoldDB" id="A0A6N7PQA0"/>